<dbReference type="Gene3D" id="3.10.450.160">
    <property type="entry name" value="inner membrane protein cigr"/>
    <property type="match status" value="1"/>
</dbReference>
<dbReference type="OrthoDB" id="7408224at2"/>
<dbReference type="AlphaFoldDB" id="A0A3R9WQA8"/>
<keyword evidence="2" id="KW-0732">Signal</keyword>
<dbReference type="Proteomes" id="UP000274661">
    <property type="component" value="Unassembled WGS sequence"/>
</dbReference>
<feature type="compositionally biased region" description="Basic and acidic residues" evidence="1">
    <location>
        <begin position="22"/>
        <end position="44"/>
    </location>
</feature>
<proteinExistence type="predicted"/>
<evidence type="ECO:0000256" key="1">
    <source>
        <dbReference type="SAM" id="MobiDB-lite"/>
    </source>
</evidence>
<feature type="region of interest" description="Disordered" evidence="1">
    <location>
        <begin position="21"/>
        <end position="52"/>
    </location>
</feature>
<name>A0A3R9WQA8_9SPHN</name>
<feature type="chain" id="PRO_5018683179" evidence="2">
    <location>
        <begin position="22"/>
        <end position="127"/>
    </location>
</feature>
<reference evidence="3 4" key="1">
    <citation type="submission" date="2018-12" db="EMBL/GenBank/DDBJ databases">
        <title>Sphingomonas sp. HMF7854 Genome sequencing and assembly.</title>
        <authorList>
            <person name="Cha I."/>
            <person name="Kang H."/>
            <person name="Kim H."/>
            <person name="Kang J."/>
            <person name="Joh K."/>
        </authorList>
    </citation>
    <scope>NUCLEOTIDE SEQUENCE [LARGE SCALE GENOMIC DNA]</scope>
    <source>
        <strain evidence="3 4">HMF7854</strain>
    </source>
</reference>
<sequence length="127" mass="14561">MNKLLMLAGASALLAGTPALADPDHGHGHGRGGDRDHGWNDDRGCPPGLAKKHNGCMPPGQYKKRWSRGDRWQSGYGNYYSYNRIPRDWRDRYDLNQNYRYYYNDGYLYGVDPRTSVIQQVIQGLLR</sequence>
<feature type="signal peptide" evidence="2">
    <location>
        <begin position="1"/>
        <end position="21"/>
    </location>
</feature>
<comment type="caution">
    <text evidence="3">The sequence shown here is derived from an EMBL/GenBank/DDBJ whole genome shotgun (WGS) entry which is preliminary data.</text>
</comment>
<gene>
    <name evidence="3" type="ORF">HMF7854_13815</name>
</gene>
<accession>A0A3R9WQA8</accession>
<keyword evidence="4" id="KW-1185">Reference proteome</keyword>
<dbReference type="EMBL" id="RWJF01000001">
    <property type="protein sequence ID" value="RST31791.1"/>
    <property type="molecule type" value="Genomic_DNA"/>
</dbReference>
<protein>
    <submittedName>
        <fullName evidence="3">Uncharacterized protein</fullName>
    </submittedName>
</protein>
<evidence type="ECO:0000313" key="3">
    <source>
        <dbReference type="EMBL" id="RST31791.1"/>
    </source>
</evidence>
<dbReference type="RefSeq" id="WP_148104708.1">
    <property type="nucleotide sequence ID" value="NZ_RWJF01000001.1"/>
</dbReference>
<evidence type="ECO:0000313" key="4">
    <source>
        <dbReference type="Proteomes" id="UP000274661"/>
    </source>
</evidence>
<evidence type="ECO:0000256" key="2">
    <source>
        <dbReference type="SAM" id="SignalP"/>
    </source>
</evidence>
<organism evidence="3 4">
    <name type="scientific">Sphingomonas ginkgonis</name>
    <dbReference type="NCBI Taxonomy" id="2315330"/>
    <lineage>
        <taxon>Bacteria</taxon>
        <taxon>Pseudomonadati</taxon>
        <taxon>Pseudomonadota</taxon>
        <taxon>Alphaproteobacteria</taxon>
        <taxon>Sphingomonadales</taxon>
        <taxon>Sphingomonadaceae</taxon>
        <taxon>Sphingomonas</taxon>
    </lineage>
</organism>